<reference evidence="1 2" key="1">
    <citation type="submission" date="2023-07" db="EMBL/GenBank/DDBJ databases">
        <title>Genomic Encyclopedia of Type Strains, Phase IV (KMG-IV): sequencing the most valuable type-strain genomes for metagenomic binning, comparative biology and taxonomic classification.</title>
        <authorList>
            <person name="Goeker M."/>
        </authorList>
    </citation>
    <scope>NUCLEOTIDE SEQUENCE [LARGE SCALE GENOMIC DNA]</scope>
    <source>
        <strain evidence="1 2">DSM 18695</strain>
    </source>
</reference>
<organism evidence="1 2">
    <name type="scientific">Caulobacter ginsengisoli</name>
    <dbReference type="NCBI Taxonomy" id="400775"/>
    <lineage>
        <taxon>Bacteria</taxon>
        <taxon>Pseudomonadati</taxon>
        <taxon>Pseudomonadota</taxon>
        <taxon>Alphaproteobacteria</taxon>
        <taxon>Caulobacterales</taxon>
        <taxon>Caulobacteraceae</taxon>
        <taxon>Caulobacter</taxon>
    </lineage>
</organism>
<evidence type="ECO:0000313" key="2">
    <source>
        <dbReference type="Proteomes" id="UP001228905"/>
    </source>
</evidence>
<proteinExistence type="predicted"/>
<comment type="caution">
    <text evidence="1">The sequence shown here is derived from an EMBL/GenBank/DDBJ whole genome shotgun (WGS) entry which is preliminary data.</text>
</comment>
<accession>A0ABU0IW37</accession>
<protein>
    <recommendedName>
        <fullName evidence="3">DUF982 domain-containing protein</fullName>
    </recommendedName>
</protein>
<evidence type="ECO:0000313" key="1">
    <source>
        <dbReference type="EMBL" id="MDQ0466220.1"/>
    </source>
</evidence>
<dbReference type="Proteomes" id="UP001228905">
    <property type="component" value="Unassembled WGS sequence"/>
</dbReference>
<evidence type="ECO:0008006" key="3">
    <source>
        <dbReference type="Google" id="ProtNLM"/>
    </source>
</evidence>
<dbReference type="RefSeq" id="WP_307352160.1">
    <property type="nucleotide sequence ID" value="NZ_JAUSVS010000010.1"/>
</dbReference>
<keyword evidence="2" id="KW-1185">Reference proteome</keyword>
<dbReference type="EMBL" id="JAUSVS010000010">
    <property type="protein sequence ID" value="MDQ0466220.1"/>
    <property type="molecule type" value="Genomic_DNA"/>
</dbReference>
<name>A0ABU0IW37_9CAUL</name>
<gene>
    <name evidence="1" type="ORF">QO010_004013</name>
</gene>
<sequence length="58" mass="6232">MRSAAQCLAKAAEIAEMAEQTQSPEGRARFLVLALEWQRAAVEAARQDGAVIDATSEN</sequence>